<dbReference type="RefSeq" id="WP_176438413.1">
    <property type="nucleotide sequence ID" value="NZ_FXYE01000001.1"/>
</dbReference>
<dbReference type="Proteomes" id="UP000202922">
    <property type="component" value="Unassembled WGS sequence"/>
</dbReference>
<dbReference type="SUPFAM" id="SSF53756">
    <property type="entry name" value="UDP-Glycosyltransferase/glycogen phosphorylase"/>
    <property type="match status" value="1"/>
</dbReference>
<dbReference type="GO" id="GO:0016757">
    <property type="term" value="F:glycosyltransferase activity"/>
    <property type="evidence" value="ECO:0007669"/>
    <property type="project" value="InterPro"/>
</dbReference>
<evidence type="ECO:0000313" key="2">
    <source>
        <dbReference type="EMBL" id="SMX31104.1"/>
    </source>
</evidence>
<dbReference type="AlphaFoldDB" id="A0A238JLN8"/>
<keyword evidence="2" id="KW-0808">Transferase</keyword>
<evidence type="ECO:0000313" key="3">
    <source>
        <dbReference type="Proteomes" id="UP000202922"/>
    </source>
</evidence>
<accession>A0A238JLN8</accession>
<evidence type="ECO:0000259" key="1">
    <source>
        <dbReference type="Pfam" id="PF00534"/>
    </source>
</evidence>
<dbReference type="EMBL" id="FXYE01000001">
    <property type="protein sequence ID" value="SMX31104.1"/>
    <property type="molecule type" value="Genomic_DNA"/>
</dbReference>
<reference evidence="3" key="1">
    <citation type="submission" date="2017-05" db="EMBL/GenBank/DDBJ databases">
        <authorList>
            <person name="Rodrigo-Torres L."/>
            <person name="Arahal R. D."/>
            <person name="Lucena T."/>
        </authorList>
    </citation>
    <scope>NUCLEOTIDE SEQUENCE [LARGE SCALE GENOMIC DNA]</scope>
    <source>
        <strain evidence="3">CECT 8621</strain>
    </source>
</reference>
<sequence>MTKSFRIALVTAFPPGQNSLNEYGLHLAKGLADRTDVSEVVIIADQLDADLPELDLGPKIRVERVWRFNRVSSALRILRALRRAAPDGVLWNLQTATFGDKELPAALGLLAPAAARVLGLSSGIIAHNLISGIDLENTQLKGQRIRQTLVRAGGAVVTRAMLSASYMTVTLRGYLEQLSQSYPKANVHLVPHGTFDTEVRPSRPLSERPRRIVTMGKFGTYKRLETLLTAFDTLRENPDFADFELVIGGQDHPSTPGYLADLAKERANDKAVIFHGYIAEEEIPDFFENARLSVFDYNATTGSSGVLHQTASYGAVPVFPRIGDFVDVCRDEGLSGAHYGVMNAAEMAEAMTRMLSDHDEAQAIADNNRLASQDMPFSEVVRFHVERLTQKPLKIPETKTVNA</sequence>
<name>A0A238JLN8_9RHOB</name>
<dbReference type="Gene3D" id="3.40.50.2000">
    <property type="entry name" value="Glycogen Phosphorylase B"/>
    <property type="match status" value="1"/>
</dbReference>
<feature type="domain" description="Glycosyl transferase family 1" evidence="1">
    <location>
        <begin position="198"/>
        <end position="369"/>
    </location>
</feature>
<protein>
    <submittedName>
        <fullName evidence="2">Glycosyl transferases group 1</fullName>
    </submittedName>
</protein>
<dbReference type="PANTHER" id="PTHR12526">
    <property type="entry name" value="GLYCOSYLTRANSFERASE"/>
    <property type="match status" value="1"/>
</dbReference>
<dbReference type="InterPro" id="IPR001296">
    <property type="entry name" value="Glyco_trans_1"/>
</dbReference>
<dbReference type="Pfam" id="PF00534">
    <property type="entry name" value="Glycos_transf_1"/>
    <property type="match status" value="1"/>
</dbReference>
<organism evidence="2 3">
    <name type="scientific">Actibacterium lipolyticum</name>
    <dbReference type="NCBI Taxonomy" id="1524263"/>
    <lineage>
        <taxon>Bacteria</taxon>
        <taxon>Pseudomonadati</taxon>
        <taxon>Pseudomonadota</taxon>
        <taxon>Alphaproteobacteria</taxon>
        <taxon>Rhodobacterales</taxon>
        <taxon>Roseobacteraceae</taxon>
        <taxon>Actibacterium</taxon>
    </lineage>
</organism>
<keyword evidence="3" id="KW-1185">Reference proteome</keyword>
<proteinExistence type="predicted"/>
<gene>
    <name evidence="2" type="ORF">COL8621_00279</name>
</gene>